<gene>
    <name evidence="3" type="ORF">HF295_08300</name>
</gene>
<feature type="transmembrane region" description="Helical" evidence="1">
    <location>
        <begin position="34"/>
        <end position="56"/>
    </location>
</feature>
<evidence type="ECO:0000313" key="3">
    <source>
        <dbReference type="EMBL" id="QLY40854.1"/>
    </source>
</evidence>
<evidence type="ECO:0000256" key="1">
    <source>
        <dbReference type="SAM" id="Phobius"/>
    </source>
</evidence>
<protein>
    <recommendedName>
        <fullName evidence="2">DUF7670 domain-containing protein</fullName>
    </recommendedName>
</protein>
<feature type="transmembrane region" description="Helical" evidence="1">
    <location>
        <begin position="91"/>
        <end position="109"/>
    </location>
</feature>
<dbReference type="Pfam" id="PF24709">
    <property type="entry name" value="DUF7670"/>
    <property type="match status" value="1"/>
</dbReference>
<dbReference type="InterPro" id="IPR056087">
    <property type="entry name" value="DUF7670"/>
</dbReference>
<keyword evidence="1" id="KW-1133">Transmembrane helix</keyword>
<dbReference type="KEGG" id="tbk:HF295_08300"/>
<accession>A0A7L6N8H7</accession>
<feature type="domain" description="DUF7670" evidence="2">
    <location>
        <begin position="5"/>
        <end position="109"/>
    </location>
</feature>
<reference evidence="3 4" key="1">
    <citation type="submission" date="2020-04" db="EMBL/GenBank/DDBJ databases">
        <authorList>
            <person name="Zheng R.K."/>
            <person name="Sun C.M."/>
        </authorList>
    </citation>
    <scope>NUCLEOTIDE SEQUENCE [LARGE SCALE GENOMIC DNA]</scope>
    <source>
        <strain evidence="4">zrk29</strain>
    </source>
</reference>
<keyword evidence="1" id="KW-0472">Membrane</keyword>
<feature type="transmembrane region" description="Helical" evidence="1">
    <location>
        <begin position="7"/>
        <end position="28"/>
    </location>
</feature>
<evidence type="ECO:0000313" key="4">
    <source>
        <dbReference type="Proteomes" id="UP000512167"/>
    </source>
</evidence>
<feature type="transmembrane region" description="Helical" evidence="1">
    <location>
        <begin position="63"/>
        <end position="79"/>
    </location>
</feature>
<keyword evidence="1" id="KW-0812">Transmembrane</keyword>
<name>A0A7L6N8H7_9MOLU</name>
<dbReference type="RefSeq" id="WP_312031706.1">
    <property type="nucleotide sequence ID" value="NZ_CP051151.1"/>
</dbReference>
<dbReference type="Proteomes" id="UP000512167">
    <property type="component" value="Chromosome"/>
</dbReference>
<organism evidence="3 4">
    <name type="scientific">Hujiaoplasma nucleasis</name>
    <dbReference type="NCBI Taxonomy" id="2725268"/>
    <lineage>
        <taxon>Bacteria</taxon>
        <taxon>Bacillati</taxon>
        <taxon>Mycoplasmatota</taxon>
        <taxon>Mollicutes</taxon>
        <taxon>Candidatus Izemoplasmatales</taxon>
        <taxon>Hujiaoplasmataceae</taxon>
        <taxon>Hujiaoplasma</taxon>
    </lineage>
</organism>
<proteinExistence type="predicted"/>
<evidence type="ECO:0000259" key="2">
    <source>
        <dbReference type="Pfam" id="PF24709"/>
    </source>
</evidence>
<dbReference type="EMBL" id="CP051151">
    <property type="protein sequence ID" value="QLY40854.1"/>
    <property type="molecule type" value="Genomic_DNA"/>
</dbReference>
<sequence length="118" mass="13802">MKKSIWIAQLVSVLVALVFVVFAIGALYTDEAFVYRVLNFLILISPGILIVLVFIFFRNFYKLSGLMYLGLGIIFFFFFRPYKDFEQDWPVLLMIILPLITIGIIHLLYKDKTKIEIK</sequence>
<dbReference type="AlphaFoldDB" id="A0A7L6N8H7"/>
<keyword evidence="4" id="KW-1185">Reference proteome</keyword>